<evidence type="ECO:0000313" key="2">
    <source>
        <dbReference type="Proteomes" id="UP000324222"/>
    </source>
</evidence>
<keyword evidence="2" id="KW-1185">Reference proteome</keyword>
<gene>
    <name evidence="1" type="ORF">E2C01_100652</name>
</gene>
<comment type="caution">
    <text evidence="1">The sequence shown here is derived from an EMBL/GenBank/DDBJ whole genome shotgun (WGS) entry which is preliminary data.</text>
</comment>
<protein>
    <submittedName>
        <fullName evidence="1">Uncharacterized protein</fullName>
    </submittedName>
</protein>
<name>A0A5B7KI46_PORTR</name>
<dbReference type="Proteomes" id="UP000324222">
    <property type="component" value="Unassembled WGS sequence"/>
</dbReference>
<evidence type="ECO:0000313" key="1">
    <source>
        <dbReference type="EMBL" id="MPD04938.1"/>
    </source>
</evidence>
<organism evidence="1 2">
    <name type="scientific">Portunus trituberculatus</name>
    <name type="common">Swimming crab</name>
    <name type="synonym">Neptunus trituberculatus</name>
    <dbReference type="NCBI Taxonomy" id="210409"/>
    <lineage>
        <taxon>Eukaryota</taxon>
        <taxon>Metazoa</taxon>
        <taxon>Ecdysozoa</taxon>
        <taxon>Arthropoda</taxon>
        <taxon>Crustacea</taxon>
        <taxon>Multicrustacea</taxon>
        <taxon>Malacostraca</taxon>
        <taxon>Eumalacostraca</taxon>
        <taxon>Eucarida</taxon>
        <taxon>Decapoda</taxon>
        <taxon>Pleocyemata</taxon>
        <taxon>Brachyura</taxon>
        <taxon>Eubrachyura</taxon>
        <taxon>Portunoidea</taxon>
        <taxon>Portunidae</taxon>
        <taxon>Portuninae</taxon>
        <taxon>Portunus</taxon>
    </lineage>
</organism>
<dbReference type="EMBL" id="VSRR010143609">
    <property type="protein sequence ID" value="MPD04938.1"/>
    <property type="molecule type" value="Genomic_DNA"/>
</dbReference>
<accession>A0A5B7KI46</accession>
<proteinExistence type="predicted"/>
<dbReference type="AlphaFoldDB" id="A0A5B7KI46"/>
<reference evidence="1 2" key="1">
    <citation type="submission" date="2019-05" db="EMBL/GenBank/DDBJ databases">
        <title>Another draft genome of Portunus trituberculatus and its Hox gene families provides insights of decapod evolution.</title>
        <authorList>
            <person name="Jeong J.-H."/>
            <person name="Song I."/>
            <person name="Kim S."/>
            <person name="Choi T."/>
            <person name="Kim D."/>
            <person name="Ryu S."/>
            <person name="Kim W."/>
        </authorList>
    </citation>
    <scope>NUCLEOTIDE SEQUENCE [LARGE SCALE GENOMIC DNA]</scope>
    <source>
        <tissue evidence="1">Muscle</tissue>
    </source>
</reference>
<sequence>MGRIVLCCQIYSNVSILTPLAAVRESLHCLPFSAGWHSRQEFHLASLSAFNGPRGGLPLSVSSITFPPTLPEAPRDLLINPAHTVSHQSSRGTLPGQSCSLLAWAHKPHKT</sequence>